<dbReference type="STRING" id="1027371.GOALK_120_01290"/>
<organism evidence="3 4">
    <name type="scientific">Gordonia alkanivorans NBRC 16433</name>
    <dbReference type="NCBI Taxonomy" id="1027371"/>
    <lineage>
        <taxon>Bacteria</taxon>
        <taxon>Bacillati</taxon>
        <taxon>Actinomycetota</taxon>
        <taxon>Actinomycetes</taxon>
        <taxon>Mycobacteriales</taxon>
        <taxon>Gordoniaceae</taxon>
        <taxon>Gordonia</taxon>
    </lineage>
</organism>
<dbReference type="Pfam" id="PF13749">
    <property type="entry name" value="HATPase_c_4"/>
    <property type="match status" value="1"/>
</dbReference>
<dbReference type="Proteomes" id="UP000003558">
    <property type="component" value="Unassembled WGS sequence"/>
</dbReference>
<dbReference type="Pfam" id="PF04326">
    <property type="entry name" value="SLFN_AlbA_2"/>
    <property type="match status" value="1"/>
</dbReference>
<dbReference type="Gene3D" id="3.30.565.60">
    <property type="match status" value="1"/>
</dbReference>
<evidence type="ECO:0000313" key="4">
    <source>
        <dbReference type="Proteomes" id="UP000003558"/>
    </source>
</evidence>
<dbReference type="Gene3D" id="1.10.10.2340">
    <property type="match status" value="1"/>
</dbReference>
<feature type="domain" description="Schlafen AlbA-2" evidence="2">
    <location>
        <begin position="21"/>
        <end position="138"/>
    </location>
</feature>
<dbReference type="Gene3D" id="3.30.950.30">
    <property type="entry name" value="Schlafen, AAA domain"/>
    <property type="match status" value="1"/>
</dbReference>
<dbReference type="InterPro" id="IPR007421">
    <property type="entry name" value="Schlafen_AlbA_2_dom"/>
</dbReference>
<dbReference type="InterPro" id="IPR038461">
    <property type="entry name" value="Schlafen_AlbA_2_dom_sf"/>
</dbReference>
<dbReference type="EMBL" id="BACI01000120">
    <property type="protein sequence ID" value="GAA15072.1"/>
    <property type="molecule type" value="Genomic_DNA"/>
</dbReference>
<gene>
    <name evidence="3" type="ORF">GOALK_120_01290</name>
</gene>
<evidence type="ECO:0000313" key="3">
    <source>
        <dbReference type="EMBL" id="GAA15072.1"/>
    </source>
</evidence>
<feature type="compositionally biased region" description="Polar residues" evidence="1">
    <location>
        <begin position="575"/>
        <end position="587"/>
    </location>
</feature>
<dbReference type="eggNOG" id="COG2865">
    <property type="taxonomic scope" value="Bacteria"/>
</dbReference>
<proteinExistence type="predicted"/>
<evidence type="ECO:0000259" key="2">
    <source>
        <dbReference type="Pfam" id="PF04326"/>
    </source>
</evidence>
<feature type="compositionally biased region" description="Basic residues" evidence="1">
    <location>
        <begin position="564"/>
        <end position="573"/>
    </location>
</feature>
<evidence type="ECO:0000256" key="1">
    <source>
        <dbReference type="SAM" id="MobiDB-lite"/>
    </source>
</evidence>
<name>F9W2I3_9ACTN</name>
<dbReference type="RefSeq" id="WP_006361138.1">
    <property type="nucleotide sequence ID" value="NZ_BACI01000120.1"/>
</dbReference>
<protein>
    <recommendedName>
        <fullName evidence="2">Schlafen AlbA-2 domain-containing protein</fullName>
    </recommendedName>
</protein>
<reference evidence="3 4" key="1">
    <citation type="submission" date="2011-05" db="EMBL/GenBank/DDBJ databases">
        <title>Whole genome shotgun sequence of Gordonia alkanivorans NBRC 16433.</title>
        <authorList>
            <person name="Hosoyama A."/>
            <person name="Nakamura S."/>
            <person name="Takarada H."/>
            <person name="Tsuchikane K."/>
            <person name="Yamazaki S."/>
            <person name="Fujita N."/>
        </authorList>
    </citation>
    <scope>NUCLEOTIDE SEQUENCE [LARGE SCALE GENOMIC DNA]</scope>
    <source>
        <strain evidence="3 4">NBRC 16433</strain>
    </source>
</reference>
<sequence>MSGIDTALSKVRSGTSADSVESSTLDFKTEKQGGFKETAVDLAEACVCFANSTGGIVVLGIKDKPGGADAFVGTSINADKLRSAIYDRTEPHLTVSIEEVHYEGSRLLQITVPEGLEVYSTSQGEYCQRWMSECRPMDPGAVARLSDERRGNDWSAESSGTPIDAVDTTAIEKVRELLRLTDDDARVHLSRSSPAEIVRRLGLAADDGCLTRAGEILLVEKSSSGPQELLVYQHRRTPSGEADFSRRWGTPLVTTFAEVLEVISARLSVTPITVRSGQQLAIEDFSSIAIREALANALIHRDLRENQPVQVRHSPATLNINSPGPLVAGVTPDNILTRGTKPRYPSLAKAFNTLGWGEYLGQGVNRMFREMARSGRPLPEIQSYPDRVEVLFRGAPPNIHVARLVAELPEDLKNDTDTLLILMRLCAKKSVTAQQIAPIIQRSVEDAESALRHASQSEVELVEPTAGTRNRKYPNYRFRGDVLARLGPAVAYHSRTSGEVDRKIIDHVREYNSINNATVQRLFDIDVYGARDILKNLVGREVLTRVSTQTRGKAVKYGPGPRFPAKKTRRKQTSKGESLTLFSDGSE</sequence>
<dbReference type="InterPro" id="IPR038475">
    <property type="entry name" value="RecG_C_sf"/>
</dbReference>
<dbReference type="AlphaFoldDB" id="F9W2I3"/>
<dbReference type="Gene3D" id="6.10.10.130">
    <property type="match status" value="1"/>
</dbReference>
<dbReference type="PANTHER" id="PTHR30595">
    <property type="entry name" value="GLPR-RELATED TRANSCRIPTIONAL REPRESSOR"/>
    <property type="match status" value="1"/>
</dbReference>
<accession>F9W2I3</accession>
<comment type="caution">
    <text evidence="3">The sequence shown here is derived from an EMBL/GenBank/DDBJ whole genome shotgun (WGS) entry which is preliminary data.</text>
</comment>
<dbReference type="PANTHER" id="PTHR30595:SF6">
    <property type="entry name" value="SCHLAFEN ALBA-2 DOMAIN-CONTAINING PROTEIN"/>
    <property type="match status" value="1"/>
</dbReference>
<feature type="region of interest" description="Disordered" evidence="1">
    <location>
        <begin position="551"/>
        <end position="587"/>
    </location>
</feature>